<reference evidence="2 3" key="1">
    <citation type="journal article" date="2015" name="Genome Biol. Evol.">
        <title>Comparative Genomics of a Bacterivorous Green Alga Reveals Evolutionary Causalities and Consequences of Phago-Mixotrophic Mode of Nutrition.</title>
        <authorList>
            <person name="Burns J.A."/>
            <person name="Paasch A."/>
            <person name="Narechania A."/>
            <person name="Kim E."/>
        </authorList>
    </citation>
    <scope>NUCLEOTIDE SEQUENCE [LARGE SCALE GENOMIC DNA]</scope>
    <source>
        <strain evidence="2 3">PLY_AMNH</strain>
    </source>
</reference>
<feature type="compositionally biased region" description="Pro residues" evidence="1">
    <location>
        <begin position="399"/>
        <end position="451"/>
    </location>
</feature>
<organism evidence="2 3">
    <name type="scientific">Cymbomonas tetramitiformis</name>
    <dbReference type="NCBI Taxonomy" id="36881"/>
    <lineage>
        <taxon>Eukaryota</taxon>
        <taxon>Viridiplantae</taxon>
        <taxon>Chlorophyta</taxon>
        <taxon>Pyramimonadophyceae</taxon>
        <taxon>Pyramimonadales</taxon>
        <taxon>Pyramimonadaceae</taxon>
        <taxon>Cymbomonas</taxon>
    </lineage>
</organism>
<accession>A0AAE0GGE3</accession>
<protein>
    <submittedName>
        <fullName evidence="2">Uncharacterized protein</fullName>
    </submittedName>
</protein>
<dbReference type="EMBL" id="LGRX02006064">
    <property type="protein sequence ID" value="KAK3277527.1"/>
    <property type="molecule type" value="Genomic_DNA"/>
</dbReference>
<comment type="caution">
    <text evidence="2">The sequence shown here is derived from an EMBL/GenBank/DDBJ whole genome shotgun (WGS) entry which is preliminary data.</text>
</comment>
<proteinExistence type="predicted"/>
<feature type="region of interest" description="Disordered" evidence="1">
    <location>
        <begin position="358"/>
        <end position="569"/>
    </location>
</feature>
<evidence type="ECO:0000313" key="3">
    <source>
        <dbReference type="Proteomes" id="UP001190700"/>
    </source>
</evidence>
<feature type="compositionally biased region" description="Basic and acidic residues" evidence="1">
    <location>
        <begin position="495"/>
        <end position="531"/>
    </location>
</feature>
<feature type="compositionally biased region" description="Low complexity" evidence="1">
    <location>
        <begin position="452"/>
        <end position="468"/>
    </location>
</feature>
<evidence type="ECO:0000256" key="1">
    <source>
        <dbReference type="SAM" id="MobiDB-lite"/>
    </source>
</evidence>
<dbReference type="AlphaFoldDB" id="A0AAE0GGE3"/>
<gene>
    <name evidence="2" type="ORF">CYMTET_14473</name>
</gene>
<evidence type="ECO:0000313" key="2">
    <source>
        <dbReference type="EMBL" id="KAK3277527.1"/>
    </source>
</evidence>
<sequence length="837" mass="88491">AGVSEAEVYKDENLAGGAGARRPLGTLHRRSSSNLLDYSLGIEEESWGSGETAASIESVVAMAFLCGVMSVHTAGTQRFLAMLLREGALESPAERQVLMAGLGLAVRMTMRLVKVEPLWRDAGGVCSPAQGSMWQPTVRHAWEHAVRHAWAPARAWGPQRGWVMKVVQQGMIRWMTSAVSSAMKVQAAKRSFGSDVPASLEKHVIMNDLQQQLMLWQPLVRAPLTSTHEGVAHQLEEILGRAELLEPPTTASRALAPIFDPLAVPTSEPPSATSSEGTVTSVSELPPAPASQLPSAPASQLISARLTAFISFHQRPPQSFISARLTASISASLTAPASPLPQPPASARLRASITSRLSFHQRPPPQPQPAPASGFSHQHPPHSFHQRQPHNPSQRRLPQPQPAPASQLPPAPSSQPQPAPASQPQPAPASELPPAPASQLPPAPSSQPQPVPASHIAGGSAGASSGAEAETEAELEKVLEVLASGSQGEGDAPGDVDRRVRDEGRQARREEGGAEREEPGAVGMDEVRGGEVHGVAAPEASMTMAPPEGPIIPNAAREDKAPATPSAPWRHDKAATMVDAPPALEAAALGASSAESSGLQCGKVARALDAEGHEVHIGRPAMRGSSTTEDVQTEARISEERGMQVEGGVWDGAVCTYVPDGTEGVEGRRKAMHTEWGSGTDPGSSMEDAALDEVERREVFMEVQLRLEMMRRRRLWGFMGHSAHPSPTVATSPSAVPDADVNGDQPGLPTSPSSLEGKEAGINGSVRAVAPQQSTIQRPAMRPAIEHTAKGEGLGAEELTERMRLRELLEAQRLVLAAGQAHKAALERARTLQQGLV</sequence>
<feature type="region of interest" description="Disordered" evidence="1">
    <location>
        <begin position="721"/>
        <end position="757"/>
    </location>
</feature>
<feature type="non-terminal residue" evidence="2">
    <location>
        <position position="1"/>
    </location>
</feature>
<dbReference type="Proteomes" id="UP001190700">
    <property type="component" value="Unassembled WGS sequence"/>
</dbReference>
<keyword evidence="3" id="KW-1185">Reference proteome</keyword>
<feature type="region of interest" description="Disordered" evidence="1">
    <location>
        <begin position="265"/>
        <end position="296"/>
    </location>
</feature>
<name>A0AAE0GGE3_9CHLO</name>
<feature type="compositionally biased region" description="Basic residues" evidence="1">
    <location>
        <begin position="379"/>
        <end position="388"/>
    </location>
</feature>